<dbReference type="InterPro" id="IPR013783">
    <property type="entry name" value="Ig-like_fold"/>
</dbReference>
<accession>A0A426UBB7</accession>
<sequence>MHTPHNQAPRRNAWPLLLILGLLVSLFALVPPKPVLAQGVVYVDANATGANNGTSWANAYTNLATTITMVPLNSQIWVAAGTYYPGAARNNSFVMRNDVAIYGGFAGGETLLEQRDWRANVTVLSGDIGVVGNNTDNSFHVVNNTNNSLNATAILDGFTITSGNANGADPDNAGGGIRNQNSSPMLRNLIIHNNNAFQFGGGIYNLTSSPTLVNVVISGNVSGESGGGMSNDTNSSPTLTNVTISGNRTLNTNGGGIENYGGSNPNIRNSIIWGNAGGAFFNTASAPVVNNSIVEDGWVGAGAANLALNPQFIAPVVAGVGAPTAAGNYRLQGISPAINVGSNAFVPGGTTTDLDRNPRTMNTTVDMGAFEWQPVIYVRPGGAGAGGSWQNARDLAAALVNAQAGQELWVATGTYAPGNARADSFVLRNNVALYGGFAGTESLRTERDWATNVVTLTGDIGTPGDVSDNSYHVVLANAVDATAIIDGFTITGGNANVGGSTNRGGGIRNSTGAPTLRNLIVRNNRAILGGGGLYNWAGSPVISNVLLLENQSDGSGGALFNQGGSNPTLTNVTISGNQAYEGGGIYNDNSNPTLTNVLMSGNFASFNGGAIANNNSIPTLTNVTMSGNRAANWAGGIGSWSGGSATVRNSIIWGNIGGSAANIGGGTPAVSYSLVEGGYAGAGNLASDPLFVNPIAAGSAPTTTGDYRLQAASPVMNVGDNTLIPGGIATDLAGNPRIIGATVDMGAYEALPAVLSISRAGANPTNAATVAFTVTFNMPVVGVNAGDFAMILTGGQVGANITSVTGGGTTWLVTVATMAAEGTIGLNLADDDTIQTSAAPPVPLGGAGANNGNFTGQVYDVDRVPPTLTLSAPSLSITNSGPVTYAVSFAGATTATFTNTDVTLNATGSAMGTVAVTGSAPNFIVTISGITGNGTLIISVAAGAAADAVGNLSPAISSAAFIVDNTPPTLNLSAPSTTITNSGPVTYGVTFAGATGYTFDANDVTLNATGTATGTIAVTGSGPAFVAEISAISGNGTLGISVAAGAATDAAGNLAPAAGPSATFAVDNIPPAVAISGPSVLTTSSGPVTYTVTFTDAAAYTFTPASVILNPTGGVTGSVALSGAGPNFVVTISTITGNGTLGISVAAGAATDAAGNPAPAAGPSSLFTVDNAPVAVAIGSPSASLTISGPIAFPITFTDATTISLTAAAVSLNTSDGITGDISVSNGTTANPTITIENLAGDGTFTISITAGVAWNSVNTPNAASGTSSTVTVDNTPPSAPSVTGTTPTNDTTPTWSWTAGSGDGNDTFRYKLNDNEFTSGFTLTTDLLFTPASPLSASSHTLYVQERDAAGNWSASGSFAIVIDTSAPNAPSVSGATPTNNTTPTWSWATGGGGNLTFRYRLDNADLTTGATVTTTTSFTPASALSAGSHTLYVQERNTAGNWSASGSHTILINTTAPTVSLTTAVGNPTNASPIPVTVTFSESVSGFIATDVTLTNATLSDFAGSGASYSFNLIPQGQGLVTATVAAGVATDTAGNLNAASAPLSRLYDTVAPTVTTTTPAAINAANAASYPVNGTCTSGDGDVSVSVGGVTGTTACSAGSFSITLDVSSVADGAAVSVSASQTDAAGNLGTDATSVLKDTIAPTTSISSPSATLTNSGPVTYTVSFANANIHSLTLGQISLQATGTATGSIALSGSGPDYLVTINTISGDGTLRIGVAAGAASDTAGNPSSAAGPSTPFSVDNIAPSAPNVTGTTPTNNTTPTWSWTAQGGGDGTFRYKLNNNDFTSGFTLTTDLLFTPASPLSAGSHTLYVQERDAAGNWSPSGSFAILVDTSIPSAPLVTGTTPTNDTTPTWDWTAQGGGNGTFRYRLNNSDLTTGATVTTTTSFTPATALAEGSHTLYVQERNTAGNWSASGSHAILVDTTSPTVTLSTTLTSPTNTTPIPVVVTFSEPVSGFVAANVTLANATLSAFAGSGASYSFNLIPQSEGLVTASIAVGVATDAAGNLNAASAPLSLDYNTTAPVVTINAPTPINATNAASYTVAGTCSATALDVSVRIGTVLVTAPCNSGNYSANLAVSGEPDGELTIRVEQLDAASNLGYRTATTVKDVVAPTTSISDPSLTLTNSQPVSYTVTFAGADSYSFALGHVTLHATGSATGTLAISGSGPSFTVTISSISGDGTLGLSVAAGAARDAAGNDAVAVGPSAPFTVDNTAPTVSIGAPTLTLINQGPVDFPLTTLDAASVNLTASAVTFTPSAGVSGTVTIINGTSNNPVVRIENLSGDGNFSISLAAGIAQDAAGNSSAAVGPSETVAVDNTAPTVSISDPSAERTNTGPVSYTVSIAGADSYSFGLERVALNATGSATATLAVSGAGPTFTVTLDAITGDGLLGISVAAGAAHDAAGNPALAAGPSSPFSVDNTAPTVSISTSLSNPTDVSPMPFNVTFSEQVFGFTADDLTISNGNASDFAGSGANYSFNLTPQSEGPVTVTLGVNAATDNVGNPNISGASISLVYDARPPSVGLNPLGPINAANASRYTIAGACTNGVGSVTVTVGTFDVEVPCTTGSYSTTLDLRGIPDGNAIAISAHQSNTLGKLGRSEFTAVKDVILPQITINPLGPINASNVARYSVSGTCSAGKGDLALDIGGIQAIVGCTGGVYSHNFNLSSLGDDNPIIVSVSQTDAVGNRDATEFLLLKDVVRPSTSIVSGPSDPTESRTANFIFSGNDGSGNGSGIERFECALNNAAVFQPCASPYTLNNLATGSHTLRVRAVDHAGNVDPNPASHRWTVQIITEPPVLQHVYLPLVVR</sequence>
<evidence type="ECO:0000259" key="2">
    <source>
        <dbReference type="Pfam" id="PF19077"/>
    </source>
</evidence>
<name>A0A426UBB7_9CHLR</name>
<evidence type="ECO:0000313" key="4">
    <source>
        <dbReference type="EMBL" id="RRR78034.1"/>
    </source>
</evidence>
<dbReference type="Pfam" id="PF19078">
    <property type="entry name" value="Big_12"/>
    <property type="match status" value="3"/>
</dbReference>
<dbReference type="SMART" id="SM00710">
    <property type="entry name" value="PbH1"/>
    <property type="match status" value="11"/>
</dbReference>
<comment type="caution">
    <text evidence="4">The sequence shown here is derived from an EMBL/GenBank/DDBJ whole genome shotgun (WGS) entry which is preliminary data.</text>
</comment>
<feature type="compositionally biased region" description="Polar residues" evidence="1">
    <location>
        <begin position="1264"/>
        <end position="1283"/>
    </location>
</feature>
<dbReference type="PANTHER" id="PTHR34677">
    <property type="match status" value="1"/>
</dbReference>
<feature type="region of interest" description="Disordered" evidence="1">
    <location>
        <begin position="1264"/>
        <end position="1301"/>
    </location>
</feature>
<proteinExistence type="predicted"/>
<organism evidence="4 5">
    <name type="scientific">Candidatus Viridilinea halotolerans</name>
    <dbReference type="NCBI Taxonomy" id="2491704"/>
    <lineage>
        <taxon>Bacteria</taxon>
        <taxon>Bacillati</taxon>
        <taxon>Chloroflexota</taxon>
        <taxon>Chloroflexia</taxon>
        <taxon>Chloroflexales</taxon>
        <taxon>Chloroflexineae</taxon>
        <taxon>Oscillochloridaceae</taxon>
        <taxon>Candidatus Viridilinea</taxon>
    </lineage>
</organism>
<dbReference type="Pfam" id="PF19077">
    <property type="entry name" value="Big_13"/>
    <property type="match status" value="1"/>
</dbReference>
<dbReference type="SUPFAM" id="SSF51126">
    <property type="entry name" value="Pectin lyase-like"/>
    <property type="match status" value="2"/>
</dbReference>
<feature type="domain" description="Bacterial Ig-like" evidence="3">
    <location>
        <begin position="2421"/>
        <end position="2508"/>
    </location>
</feature>
<dbReference type="InterPro" id="IPR044048">
    <property type="entry name" value="Big_12"/>
</dbReference>
<dbReference type="InterPro" id="IPR044016">
    <property type="entry name" value="Big_13"/>
</dbReference>
<evidence type="ECO:0000259" key="3">
    <source>
        <dbReference type="Pfam" id="PF19078"/>
    </source>
</evidence>
<feature type="compositionally biased region" description="Low complexity" evidence="1">
    <location>
        <begin position="1752"/>
        <end position="1766"/>
    </location>
</feature>
<dbReference type="Gene3D" id="2.160.20.10">
    <property type="entry name" value="Single-stranded right-handed beta-helix, Pectin lyase-like"/>
    <property type="match status" value="2"/>
</dbReference>
<feature type="domain" description="Bacterial Ig-like" evidence="2">
    <location>
        <begin position="1759"/>
        <end position="1836"/>
    </location>
</feature>
<dbReference type="InterPro" id="IPR059226">
    <property type="entry name" value="Choice_anch_Q_dom"/>
</dbReference>
<reference evidence="4 5" key="1">
    <citation type="submission" date="2018-12" db="EMBL/GenBank/DDBJ databases">
        <title>Genome Sequence of Candidatus Viridilinea halotolerans isolated from saline sulfide-rich spring.</title>
        <authorList>
            <person name="Grouzdev D.S."/>
            <person name="Burganskaya E.I."/>
            <person name="Krutkina M.S."/>
            <person name="Sukhacheva M.V."/>
            <person name="Gorlenko V.M."/>
        </authorList>
    </citation>
    <scope>NUCLEOTIDE SEQUENCE [LARGE SCALE GENOMIC DNA]</scope>
    <source>
        <strain evidence="4">Chok-6</strain>
    </source>
</reference>
<dbReference type="Gene3D" id="2.60.40.10">
    <property type="entry name" value="Immunoglobulins"/>
    <property type="match status" value="6"/>
</dbReference>
<dbReference type="InterPro" id="IPR011050">
    <property type="entry name" value="Pectin_lyase_fold/virulence"/>
</dbReference>
<dbReference type="EMBL" id="RSAS01000033">
    <property type="protein sequence ID" value="RRR78034.1"/>
    <property type="molecule type" value="Genomic_DNA"/>
</dbReference>
<evidence type="ECO:0000313" key="5">
    <source>
        <dbReference type="Proteomes" id="UP000280307"/>
    </source>
</evidence>
<feature type="compositionally biased region" description="Low complexity" evidence="1">
    <location>
        <begin position="1284"/>
        <end position="1299"/>
    </location>
</feature>
<dbReference type="Proteomes" id="UP000280307">
    <property type="component" value="Unassembled WGS sequence"/>
</dbReference>
<dbReference type="InterPro" id="IPR012334">
    <property type="entry name" value="Pectin_lyas_fold"/>
</dbReference>
<dbReference type="InterPro" id="IPR006626">
    <property type="entry name" value="PbH1"/>
</dbReference>
<gene>
    <name evidence="4" type="ORF">EI684_00805</name>
</gene>
<protein>
    <submittedName>
        <fullName evidence="4">Uncharacterized protein</fullName>
    </submittedName>
</protein>
<dbReference type="NCBIfam" id="NF041518">
    <property type="entry name" value="choice_anch_Q"/>
    <property type="match status" value="2"/>
</dbReference>
<feature type="domain" description="Bacterial Ig-like" evidence="3">
    <location>
        <begin position="1925"/>
        <end position="2014"/>
    </location>
</feature>
<dbReference type="PANTHER" id="PTHR34677:SF3">
    <property type="entry name" value="BACTERIAL IG-LIKE DOMAIN-CONTAINING PROTEIN"/>
    <property type="match status" value="1"/>
</dbReference>
<feature type="region of interest" description="Disordered" evidence="1">
    <location>
        <begin position="1746"/>
        <end position="1771"/>
    </location>
</feature>
<feature type="domain" description="Bacterial Ig-like" evidence="3">
    <location>
        <begin position="1456"/>
        <end position="1542"/>
    </location>
</feature>
<evidence type="ECO:0000256" key="1">
    <source>
        <dbReference type="SAM" id="MobiDB-lite"/>
    </source>
</evidence>